<protein>
    <recommendedName>
        <fullName evidence="2">Anhydro-N-acetylmuramic acid kinase</fullName>
        <ecNumber evidence="2">2.7.1.170</ecNumber>
    </recommendedName>
    <alternativeName>
        <fullName evidence="2">AnhMurNAc kinase</fullName>
    </alternativeName>
</protein>
<dbReference type="EC" id="2.7.1.170" evidence="2"/>
<organism evidence="3 4">
    <name type="scientific">Plastoroseomonas arctica</name>
    <dbReference type="NCBI Taxonomy" id="1509237"/>
    <lineage>
        <taxon>Bacteria</taxon>
        <taxon>Pseudomonadati</taxon>
        <taxon>Pseudomonadota</taxon>
        <taxon>Alphaproteobacteria</taxon>
        <taxon>Acetobacterales</taxon>
        <taxon>Acetobacteraceae</taxon>
        <taxon>Plastoroseomonas</taxon>
    </lineage>
</organism>
<keyword evidence="4" id="KW-1185">Reference proteome</keyword>
<dbReference type="PANTHER" id="PTHR30605">
    <property type="entry name" value="ANHYDRO-N-ACETYLMURAMIC ACID KINASE"/>
    <property type="match status" value="1"/>
</dbReference>
<evidence type="ECO:0000256" key="2">
    <source>
        <dbReference type="HAMAP-Rule" id="MF_01270"/>
    </source>
</evidence>
<dbReference type="GO" id="GO:0097175">
    <property type="term" value="P:1,6-anhydro-N-acetyl-beta-muramic acid catabolic process"/>
    <property type="evidence" value="ECO:0007669"/>
    <property type="project" value="UniProtKB-UniRule"/>
</dbReference>
<evidence type="ECO:0000313" key="4">
    <source>
        <dbReference type="Proteomes" id="UP001196068"/>
    </source>
</evidence>
<keyword evidence="1 2" id="KW-0119">Carbohydrate metabolism</keyword>
<dbReference type="InterPro" id="IPR005338">
    <property type="entry name" value="Anhydro_N_Ac-Mur_kinase"/>
</dbReference>
<evidence type="ECO:0000256" key="1">
    <source>
        <dbReference type="ARBA" id="ARBA00023277"/>
    </source>
</evidence>
<dbReference type="GO" id="GO:0016301">
    <property type="term" value="F:kinase activity"/>
    <property type="evidence" value="ECO:0007669"/>
    <property type="project" value="UniProtKB-KW"/>
</dbReference>
<reference evidence="3" key="1">
    <citation type="submission" date="2020-01" db="EMBL/GenBank/DDBJ databases">
        <authorList>
            <person name="Rat A."/>
        </authorList>
    </citation>
    <scope>NUCLEOTIDE SEQUENCE</scope>
    <source>
        <strain evidence="3">LMG 28251</strain>
    </source>
</reference>
<dbReference type="GO" id="GO:0009254">
    <property type="term" value="P:peptidoglycan turnover"/>
    <property type="evidence" value="ECO:0007669"/>
    <property type="project" value="UniProtKB-UniRule"/>
</dbReference>
<dbReference type="InterPro" id="IPR043129">
    <property type="entry name" value="ATPase_NBD"/>
</dbReference>
<keyword evidence="2 3" id="KW-0808">Transferase</keyword>
<dbReference type="PANTHER" id="PTHR30605:SF0">
    <property type="entry name" value="ANHYDRO-N-ACETYLMURAMIC ACID KINASE"/>
    <property type="match status" value="1"/>
</dbReference>
<dbReference type="GO" id="GO:0006040">
    <property type="term" value="P:amino sugar metabolic process"/>
    <property type="evidence" value="ECO:0007669"/>
    <property type="project" value="InterPro"/>
</dbReference>
<sequence>MRTIGLMSGTSLDGVDAAVVDTDGERIGGFGKRVTLPYAPALRRDLRALLDRAQAGLAPDDPALDDAERRLTEVHAEAVAALGVTADLIGFHGQTILHRPPGAAGEVGLTWQIGDADLLARLTGVRVAHDFRSADVAAGGQGAPLVPVFHAVLAEALPKPLAVLNLGGVANLTFMGRDGGLVAFDTGPANGPLDDWVREHTGQPHDESGRLALAGTADADVLGELLTHPYLSAPPPKSLDRLDFQRSLAGSRLATLSPPDGAATLVALAAHCVAAAGRLLPEPPLRWLVAGGGRLNPAIMRALATLLDAPVHPVEAVGWDGDALEAQAFGVLAARVVRGLPLSFPGTTGVARPWPGGRLTGAA</sequence>
<dbReference type="Gene3D" id="3.30.420.40">
    <property type="match status" value="2"/>
</dbReference>
<comment type="similarity">
    <text evidence="2">Belongs to the anhydro-N-acetylmuramic acid kinase family.</text>
</comment>
<comment type="caution">
    <text evidence="3">The sequence shown here is derived from an EMBL/GenBank/DDBJ whole genome shotgun (WGS) entry which is preliminary data.</text>
</comment>
<accession>A0AAF1KM79</accession>
<keyword evidence="2" id="KW-0547">Nucleotide-binding</keyword>
<reference evidence="3" key="2">
    <citation type="journal article" date="2021" name="Syst. Appl. Microbiol.">
        <title>Roseomonas hellenica sp. nov., isolated from roots of wild-growing Alkanna tinctoria.</title>
        <authorList>
            <person name="Rat A."/>
            <person name="Naranjo H.D."/>
            <person name="Lebbe L."/>
            <person name="Cnockaert M."/>
            <person name="Krigas N."/>
            <person name="Grigoriadou K."/>
            <person name="Maloupa E."/>
            <person name="Willems A."/>
        </authorList>
    </citation>
    <scope>NUCLEOTIDE SEQUENCE</scope>
    <source>
        <strain evidence="3">LMG 28251</strain>
    </source>
</reference>
<evidence type="ECO:0000313" key="3">
    <source>
        <dbReference type="EMBL" id="MBR0655961.1"/>
    </source>
</evidence>
<dbReference type="EMBL" id="JAAEDH010000014">
    <property type="protein sequence ID" value="MBR0655961.1"/>
    <property type="molecule type" value="Genomic_DNA"/>
</dbReference>
<dbReference type="Pfam" id="PF03702">
    <property type="entry name" value="AnmK"/>
    <property type="match status" value="1"/>
</dbReference>
<dbReference type="Proteomes" id="UP001196068">
    <property type="component" value="Unassembled WGS sequence"/>
</dbReference>
<comment type="function">
    <text evidence="2">Catalyzes the specific phosphorylation of 1,6-anhydro-N-acetylmuramic acid (anhMurNAc) with the simultaneous cleavage of the 1,6-anhydro ring, generating MurNAc-6-P. Is required for the utilization of anhMurNAc either imported from the medium or derived from its own cell wall murein, and thus plays a role in cell wall recycling.</text>
</comment>
<comment type="pathway">
    <text evidence="2">Amino-sugar metabolism; 1,6-anhydro-N-acetylmuramate degradation.</text>
</comment>
<dbReference type="SUPFAM" id="SSF53067">
    <property type="entry name" value="Actin-like ATPase domain"/>
    <property type="match status" value="1"/>
</dbReference>
<comment type="pathway">
    <text evidence="2">Cell wall biogenesis; peptidoglycan recycling.</text>
</comment>
<dbReference type="GO" id="GO:0016773">
    <property type="term" value="F:phosphotransferase activity, alcohol group as acceptor"/>
    <property type="evidence" value="ECO:0007669"/>
    <property type="project" value="UniProtKB-UniRule"/>
</dbReference>
<dbReference type="GO" id="GO:0005524">
    <property type="term" value="F:ATP binding"/>
    <property type="evidence" value="ECO:0007669"/>
    <property type="project" value="UniProtKB-UniRule"/>
</dbReference>
<keyword evidence="2" id="KW-0067">ATP-binding</keyword>
<feature type="binding site" evidence="2">
    <location>
        <begin position="9"/>
        <end position="16"/>
    </location>
    <ligand>
        <name>ATP</name>
        <dbReference type="ChEBI" id="CHEBI:30616"/>
    </ligand>
</feature>
<dbReference type="RefSeq" id="WP_211874908.1">
    <property type="nucleotide sequence ID" value="NZ_JAAEDH010000014.1"/>
</dbReference>
<dbReference type="AlphaFoldDB" id="A0AAF1KM79"/>
<proteinExistence type="inferred from homology"/>
<dbReference type="HAMAP" id="MF_01270">
    <property type="entry name" value="AnhMurNAc_kinase"/>
    <property type="match status" value="1"/>
</dbReference>
<dbReference type="NCBIfam" id="NF007141">
    <property type="entry name" value="PRK09585.1-5"/>
    <property type="match status" value="1"/>
</dbReference>
<name>A0AAF1KM79_9PROT</name>
<keyword evidence="2 3" id="KW-0418">Kinase</keyword>
<comment type="catalytic activity">
    <reaction evidence="2">
        <text>1,6-anhydro-N-acetyl-beta-muramate + ATP + H2O = N-acetyl-D-muramate 6-phosphate + ADP + H(+)</text>
        <dbReference type="Rhea" id="RHEA:24952"/>
        <dbReference type="ChEBI" id="CHEBI:15377"/>
        <dbReference type="ChEBI" id="CHEBI:15378"/>
        <dbReference type="ChEBI" id="CHEBI:30616"/>
        <dbReference type="ChEBI" id="CHEBI:58690"/>
        <dbReference type="ChEBI" id="CHEBI:58722"/>
        <dbReference type="ChEBI" id="CHEBI:456216"/>
        <dbReference type="EC" id="2.7.1.170"/>
    </reaction>
</comment>
<gene>
    <name evidence="2" type="primary">anmK</name>
    <name evidence="3" type="ORF">GXW79_12840</name>
</gene>